<keyword evidence="3 4" id="KW-0949">S-adenosyl-L-methionine</keyword>
<accession>A0A839UTI4</accession>
<protein>
    <recommendedName>
        <fullName evidence="4">tRNA 5-carboxymethoxyuridine methyltransferase</fullName>
        <ecNumber evidence="4">2.1.1.-</ecNumber>
    </recommendedName>
    <alternativeName>
        <fullName evidence="4">cmo5U methyltransferase</fullName>
    </alternativeName>
</protein>
<feature type="compositionally biased region" description="Basic and acidic residues" evidence="5">
    <location>
        <begin position="11"/>
        <end position="20"/>
    </location>
</feature>
<dbReference type="InterPro" id="IPR029063">
    <property type="entry name" value="SAM-dependent_MTases_sf"/>
</dbReference>
<organism evidence="7 8">
    <name type="scientific">Simiduia aestuariiviva</name>
    <dbReference type="NCBI Taxonomy" id="1510459"/>
    <lineage>
        <taxon>Bacteria</taxon>
        <taxon>Pseudomonadati</taxon>
        <taxon>Pseudomonadota</taxon>
        <taxon>Gammaproteobacteria</taxon>
        <taxon>Cellvibrionales</taxon>
        <taxon>Cellvibrionaceae</taxon>
        <taxon>Simiduia</taxon>
    </lineage>
</organism>
<feature type="binding site" evidence="4">
    <location>
        <position position="40"/>
    </location>
    <ligand>
        <name>S-adenosyl-L-methionine</name>
        <dbReference type="ChEBI" id="CHEBI:59789"/>
    </ligand>
</feature>
<comment type="caution">
    <text evidence="4">Lacks conserved residue(s) required for the propagation of feature annotation.</text>
</comment>
<dbReference type="GO" id="GO:0097697">
    <property type="term" value="F:tRNA (5-carboxymethoxyuridine(34)-5-O)-methyltransferase activity"/>
    <property type="evidence" value="ECO:0007669"/>
    <property type="project" value="UniProtKB-UniRule"/>
</dbReference>
<comment type="caution">
    <text evidence="7">The sequence shown here is derived from an EMBL/GenBank/DDBJ whole genome shotgun (WGS) entry which is preliminary data.</text>
</comment>
<feature type="region of interest" description="Disordered" evidence="5">
    <location>
        <begin position="1"/>
        <end position="20"/>
    </location>
</feature>
<evidence type="ECO:0000259" key="6">
    <source>
        <dbReference type="Pfam" id="PF13847"/>
    </source>
</evidence>
<dbReference type="SUPFAM" id="SSF53335">
    <property type="entry name" value="S-adenosyl-L-methionine-dependent methyltransferases"/>
    <property type="match status" value="1"/>
</dbReference>
<dbReference type="RefSeq" id="WP_183910128.1">
    <property type="nucleotide sequence ID" value="NZ_JACHXZ010000002.1"/>
</dbReference>
<proteinExistence type="inferred from homology"/>
<dbReference type="Pfam" id="PF13847">
    <property type="entry name" value="Methyltransf_31"/>
    <property type="match status" value="1"/>
</dbReference>
<keyword evidence="4" id="KW-0819">tRNA processing</keyword>
<feature type="binding site" evidence="4">
    <location>
        <begin position="68"/>
        <end position="69"/>
    </location>
    <ligand>
        <name>S-adenosyl-L-methionine</name>
        <dbReference type="ChEBI" id="CHEBI:59789"/>
    </ligand>
</feature>
<keyword evidence="1 4" id="KW-0489">Methyltransferase</keyword>
<feature type="binding site" evidence="4">
    <location>
        <position position="135"/>
    </location>
    <ligand>
        <name>S-adenosyl-L-methionine</name>
        <dbReference type="ChEBI" id="CHEBI:59789"/>
    </ligand>
</feature>
<evidence type="ECO:0000256" key="2">
    <source>
        <dbReference type="ARBA" id="ARBA00022679"/>
    </source>
</evidence>
<dbReference type="InterPro" id="IPR033664">
    <property type="entry name" value="Cmo5U_methylTrfase"/>
</dbReference>
<dbReference type="GO" id="GO:0006400">
    <property type="term" value="P:tRNA modification"/>
    <property type="evidence" value="ECO:0007669"/>
    <property type="project" value="UniProtKB-UniRule"/>
</dbReference>
<dbReference type="Proteomes" id="UP000559987">
    <property type="component" value="Unassembled WGS sequence"/>
</dbReference>
<keyword evidence="8" id="KW-1185">Reference proteome</keyword>
<dbReference type="Gene3D" id="3.40.50.150">
    <property type="entry name" value="Vaccinia Virus protein VP39"/>
    <property type="match status" value="1"/>
</dbReference>
<dbReference type="CDD" id="cd02440">
    <property type="entry name" value="AdoMet_MTases"/>
    <property type="match status" value="1"/>
</dbReference>
<dbReference type="AlphaFoldDB" id="A0A839UTI4"/>
<name>A0A839UTI4_9GAMM</name>
<evidence type="ECO:0000313" key="8">
    <source>
        <dbReference type="Proteomes" id="UP000559987"/>
    </source>
</evidence>
<dbReference type="GO" id="GO:0032259">
    <property type="term" value="P:methylation"/>
    <property type="evidence" value="ECO:0007669"/>
    <property type="project" value="UniProtKB-KW"/>
</dbReference>
<evidence type="ECO:0000256" key="4">
    <source>
        <dbReference type="HAMAP-Rule" id="MF_02057"/>
    </source>
</evidence>
<evidence type="ECO:0000256" key="1">
    <source>
        <dbReference type="ARBA" id="ARBA00022603"/>
    </source>
</evidence>
<dbReference type="HAMAP" id="MF_02057">
    <property type="entry name" value="tRNA_methyltr_CmoM"/>
    <property type="match status" value="1"/>
</dbReference>
<keyword evidence="2 4" id="KW-0808">Transferase</keyword>
<comment type="catalytic activity">
    <reaction evidence="4">
        <text>5-carboxymethoxyuridine(34) in tRNA + S-adenosyl-L-methionine = 5-methoxycarbonylmethoxyuridine(34) in tRNA + S-adenosyl-L-homocysteine</text>
        <dbReference type="Rhea" id="RHEA:54080"/>
        <dbReference type="Rhea" id="RHEA-COMP:13383"/>
        <dbReference type="Rhea" id="RHEA-COMP:13781"/>
        <dbReference type="ChEBI" id="CHEBI:57856"/>
        <dbReference type="ChEBI" id="CHEBI:59789"/>
        <dbReference type="ChEBI" id="CHEBI:136879"/>
        <dbReference type="ChEBI" id="CHEBI:138053"/>
    </reaction>
</comment>
<reference evidence="7 8" key="1">
    <citation type="submission" date="2020-08" db="EMBL/GenBank/DDBJ databases">
        <title>Genomic Encyclopedia of Type Strains, Phase III (KMG-III): the genomes of soil and plant-associated and newly described type strains.</title>
        <authorList>
            <person name="Whitman W."/>
        </authorList>
    </citation>
    <scope>NUCLEOTIDE SEQUENCE [LARGE SCALE GENOMIC DNA]</scope>
    <source>
        <strain evidence="7 8">CECT 8571</strain>
    </source>
</reference>
<dbReference type="PANTHER" id="PTHR43464:SF19">
    <property type="entry name" value="UBIQUINONE BIOSYNTHESIS O-METHYLTRANSFERASE, MITOCHONDRIAL"/>
    <property type="match status" value="1"/>
</dbReference>
<evidence type="ECO:0000256" key="5">
    <source>
        <dbReference type="SAM" id="MobiDB-lite"/>
    </source>
</evidence>
<dbReference type="EMBL" id="JACHXZ010000002">
    <property type="protein sequence ID" value="MBB3168665.1"/>
    <property type="molecule type" value="Genomic_DNA"/>
</dbReference>
<feature type="domain" description="Methyltransferase" evidence="6">
    <location>
        <begin position="60"/>
        <end position="167"/>
    </location>
</feature>
<comment type="function">
    <text evidence="4">Catalyzes the methylation of 5-carboxymethoxyuridine (cmo5U) to form 5-methoxycarbonylmethoxyuridine (mcmo5U) at position 34 in tRNAs.</text>
</comment>
<evidence type="ECO:0000256" key="3">
    <source>
        <dbReference type="ARBA" id="ARBA00022691"/>
    </source>
</evidence>
<sequence>MQQNPPGSKRPPLDNEDRNFDDLAPRFARNVYGGLKGRLRLAVLQRDFNDHVQPLLDSASGLEILDAGGGQGQFGLSLAGRHALTLCDISAEMLALARAEAQQRNLEGVAFEHASVQDLAQRSEHCARYRLVLCHAVLEWVADQRGLLVNLKELVCPGGVLSLTFYNRHGLVMKNLLRGTEPKILSGEFRPHRGSLTPTRPLDPAEVLSWLADDGWEILCHSGIRVFHDYQLTPESRHMAPDKLEALELQLSQQEPYRSLGRYQHVLLRRPSLPSTSNAIVS</sequence>
<feature type="binding site" evidence="4">
    <location>
        <position position="88"/>
    </location>
    <ligand>
        <name>S-adenosyl-L-methionine</name>
        <dbReference type="ChEBI" id="CHEBI:59789"/>
    </ligand>
</feature>
<dbReference type="InterPro" id="IPR025714">
    <property type="entry name" value="Methyltranfer_dom"/>
</dbReference>
<dbReference type="EC" id="2.1.1.-" evidence="4"/>
<dbReference type="PANTHER" id="PTHR43464">
    <property type="entry name" value="METHYLTRANSFERASE"/>
    <property type="match status" value="1"/>
</dbReference>
<evidence type="ECO:0000313" key="7">
    <source>
        <dbReference type="EMBL" id="MBB3168665.1"/>
    </source>
</evidence>
<gene>
    <name evidence="4" type="primary">cmoM</name>
    <name evidence="7" type="ORF">FHS30_001849</name>
</gene>
<comment type="similarity">
    <text evidence="4">Belongs to the class I-like SAM-binding methyltransferase superfamily. CmoM family.</text>
</comment>